<feature type="transmembrane region" description="Helical" evidence="3">
    <location>
        <begin position="603"/>
        <end position="623"/>
    </location>
</feature>
<evidence type="ECO:0000259" key="4">
    <source>
        <dbReference type="Pfam" id="PF09822"/>
    </source>
</evidence>
<evidence type="ECO:0000256" key="1">
    <source>
        <dbReference type="SAM" id="Coils"/>
    </source>
</evidence>
<dbReference type="Pfam" id="PF23357">
    <property type="entry name" value="DUF7088"/>
    <property type="match status" value="1"/>
</dbReference>
<dbReference type="Pfam" id="PF09822">
    <property type="entry name" value="ABC_transp_aux"/>
    <property type="match status" value="1"/>
</dbReference>
<reference evidence="6 7" key="1">
    <citation type="submission" date="2020-05" db="EMBL/GenBank/DDBJ databases">
        <title>Azospirillum oleiclasticum sp. nov, a nitrogen-fixing and heavy crude oil-emulsifying bacterium isolated from the crude oil of Yumen Oilfield.</title>
        <authorList>
            <person name="Wu D."/>
            <person name="Cai M."/>
            <person name="Zhang X."/>
        </authorList>
    </citation>
    <scope>NUCLEOTIDE SEQUENCE [LARGE SCALE GENOMIC DNA]</scope>
    <source>
        <strain evidence="6 7">ROY-1-1-2</strain>
    </source>
</reference>
<comment type="caution">
    <text evidence="6">The sequence shown here is derived from an EMBL/GenBank/DDBJ whole genome shotgun (WGS) entry which is preliminary data.</text>
</comment>
<evidence type="ECO:0000313" key="7">
    <source>
        <dbReference type="Proteomes" id="UP000584642"/>
    </source>
</evidence>
<keyword evidence="1" id="KW-0175">Coiled coil</keyword>
<keyword evidence="3" id="KW-0472">Membrane</keyword>
<dbReference type="InterPro" id="IPR019196">
    <property type="entry name" value="ABC_transp_unknown"/>
</dbReference>
<accession>A0ABX2TJM0</accession>
<evidence type="ECO:0000256" key="2">
    <source>
        <dbReference type="SAM" id="MobiDB-lite"/>
    </source>
</evidence>
<sequence length="635" mass="68372">MNRKNTAVVGLGLAAVLFVAVNVLAQAGLKGARLDLTADHLYTLSPGTQKVIGSLREPVTLRLFFSDTLAAEVPAMRTYGTRVRELLEEYAGRANGKIRLEIIDPEPYSDAEDRAVAAGVQGVPLDRTSGRQFYFGLVGTNSTDKQEVIPFFQQDREAFLEYDLTKLVHALGDPKKPMVGVLTDIPLEYGPGGMMMAMRGQSQPYAILTQLRSFFDVRMLDPSAPSIGEDVRVLVVARPRGLSDAAQYAIDQFVMRGGHALFLVDPYAESQTNPQTGMPDPGPEKAAALPRLFDAWGIAMAADRFVADPRLALNVSAGDQARRRTVPYPAWLSVGEANQDRGDVVTAQIGAVNIASAGGLSKKDGAAITLTPLITSSPAAQLVPTTEMRARPEPEKLMAMLKAGDGATQVLAARVTGPLKSAFPDGPPPVKEGEAAPPAGQHLAESRQPANLIIIADSDLIEDRFWVEDQSMFGQRVLAPFAGNGDLIVNAVENLTGSSDLIGLRGRAGSTRPFTLVEDLRRSAGQQMLAREQELQTRLKEAERQLADLQGKQKAGASAMLSAEETQAIERFRQEAVRIRKELRDVQHSLNKDIEGLSAAVKAVNIVAVPLVVALAAAGVAGVRSRRRQRRSDPE</sequence>
<proteinExistence type="predicted"/>
<keyword evidence="3" id="KW-1133">Transmembrane helix</keyword>
<gene>
    <name evidence="6" type="ORF">HND93_24255</name>
</gene>
<dbReference type="RefSeq" id="WP_180284591.1">
    <property type="nucleotide sequence ID" value="NZ_JABFDB010000021.1"/>
</dbReference>
<feature type="coiled-coil region" evidence="1">
    <location>
        <begin position="525"/>
        <end position="589"/>
    </location>
</feature>
<organism evidence="6 7">
    <name type="scientific">Azospirillum oleiclasticum</name>
    <dbReference type="NCBI Taxonomy" id="2735135"/>
    <lineage>
        <taxon>Bacteria</taxon>
        <taxon>Pseudomonadati</taxon>
        <taxon>Pseudomonadota</taxon>
        <taxon>Alphaproteobacteria</taxon>
        <taxon>Rhodospirillales</taxon>
        <taxon>Azospirillaceae</taxon>
        <taxon>Azospirillum</taxon>
    </lineage>
</organism>
<dbReference type="Proteomes" id="UP000584642">
    <property type="component" value="Unassembled WGS sequence"/>
</dbReference>
<dbReference type="EMBL" id="JABFDB010000021">
    <property type="protein sequence ID" value="NYZ22835.1"/>
    <property type="molecule type" value="Genomic_DNA"/>
</dbReference>
<feature type="region of interest" description="Disordered" evidence="2">
    <location>
        <begin position="419"/>
        <end position="442"/>
    </location>
</feature>
<feature type="domain" description="DUF7088" evidence="5">
    <location>
        <begin position="39"/>
        <end position="139"/>
    </location>
</feature>
<dbReference type="InterPro" id="IPR055396">
    <property type="entry name" value="DUF7088"/>
</dbReference>
<name>A0ABX2TJM0_9PROT</name>
<protein>
    <submittedName>
        <fullName evidence="6">ABC transporter</fullName>
    </submittedName>
</protein>
<evidence type="ECO:0000256" key="3">
    <source>
        <dbReference type="SAM" id="Phobius"/>
    </source>
</evidence>
<evidence type="ECO:0000259" key="5">
    <source>
        <dbReference type="Pfam" id="PF23357"/>
    </source>
</evidence>
<keyword evidence="7" id="KW-1185">Reference proteome</keyword>
<keyword evidence="3" id="KW-0812">Transmembrane</keyword>
<feature type="domain" description="ABC-type uncharacterised transport system" evidence="4">
    <location>
        <begin position="176"/>
        <end position="491"/>
    </location>
</feature>
<evidence type="ECO:0000313" key="6">
    <source>
        <dbReference type="EMBL" id="NYZ22835.1"/>
    </source>
</evidence>